<comment type="subcellular location">
    <subcellularLocation>
        <location evidence="1">Cytoplasm</location>
    </subcellularLocation>
</comment>
<dbReference type="PROSITE" id="PS50003">
    <property type="entry name" value="PH_DOMAIN"/>
    <property type="match status" value="1"/>
</dbReference>
<dbReference type="InterPro" id="IPR001331">
    <property type="entry name" value="GDS_CDC24_CS"/>
</dbReference>
<dbReference type="Gene3D" id="2.30.29.30">
    <property type="entry name" value="Pleckstrin-homology domain (PH domain)/Phosphotyrosine-binding domain (PTB)"/>
    <property type="match status" value="1"/>
</dbReference>
<evidence type="ECO:0000259" key="6">
    <source>
        <dbReference type="PROSITE" id="PS50010"/>
    </source>
</evidence>
<dbReference type="PaxDb" id="8030-ENSSSAP00000111541"/>
<evidence type="ECO:0000256" key="1">
    <source>
        <dbReference type="ARBA" id="ARBA00004496"/>
    </source>
</evidence>
<dbReference type="InterPro" id="IPR051480">
    <property type="entry name" value="Endocytic_GEF_Adapter"/>
</dbReference>
<dbReference type="CDD" id="cd00160">
    <property type="entry name" value="RhoGEF"/>
    <property type="match status" value="1"/>
</dbReference>
<feature type="region of interest" description="Disordered" evidence="4">
    <location>
        <begin position="540"/>
        <end position="612"/>
    </location>
</feature>
<dbReference type="SMART" id="SM00233">
    <property type="entry name" value="PH"/>
    <property type="match status" value="1"/>
</dbReference>
<dbReference type="GeneID" id="106576227"/>
<dbReference type="Proteomes" id="UP001652741">
    <property type="component" value="Chromosome ssa17"/>
</dbReference>
<feature type="region of interest" description="Disordered" evidence="4">
    <location>
        <begin position="130"/>
        <end position="162"/>
    </location>
</feature>
<dbReference type="InterPro" id="IPR055251">
    <property type="entry name" value="SOS1_NGEF_PH"/>
</dbReference>
<dbReference type="GO" id="GO:0005737">
    <property type="term" value="C:cytoplasm"/>
    <property type="evidence" value="ECO:0007669"/>
    <property type="project" value="UniProtKB-SubCell"/>
</dbReference>
<dbReference type="SUPFAM" id="SSF50729">
    <property type="entry name" value="PH domain-like"/>
    <property type="match status" value="1"/>
</dbReference>
<dbReference type="FunFam" id="2.30.29.30:FF:000151">
    <property type="entry name" value="Rho guanine nucleotide exchange factor 3"/>
    <property type="match status" value="1"/>
</dbReference>
<keyword evidence="2" id="KW-0963">Cytoplasm</keyword>
<accession>A0A1S3MZU9</accession>
<sequence length="612" mass="68523">MEETGEAQVQSSIPEKQNDRPTRKANMKRKFTIDDETSPERNNNSKSRPGLRRGSSFTFLTPGPQWDFSLKRKCIEKDDSDAVSLCSFDFKEPSNKRVRPLGRVTSLANFISPVRNGAVRRFGQTIHSISFRGDGNGGKTPGVPQKPCSKAAAPTPPKRRNSTLWSETLDVHQKGTFSTKEIKRQEAIFELTRGEQDLIEDLQLARKAYHDPMLKLSIMSEEELTHIFGDLDAYIPLHEDLLAQLARATGPDGTVGQIGQIVVSWLPGLNAYRDYCSNQVAAKALLDQKKQDRRVQDFLQRCLESPFSRKLDLWSFLDIPRSRLFKYPLLLKEILKHTAPEHPDTPHLELAITIIQGVLSDINMKKGESESQYYIDKLEYLDDRQRDPRIDQCKSLLCHGELRNKSGTKLHVFLFTELLVMTRSVTRNEHHCFQVYRQPIPLQDLVLEDLQDGDVKMGGSFRGAFSNSDKAKNIFRVRFHDPSQGQSHTLQVNDVFHKQQWLNCLRSAISVHHPAAVTTPASSPAADAHSTKISSVIHTEEADENCPLTPAGATSASSSLCGDETPSPTSTSPSSRSSSSSSSPLSSPSPKHKTKKDKRSLCALGKRKETMV</sequence>
<dbReference type="GO" id="GO:0035556">
    <property type="term" value="P:intracellular signal transduction"/>
    <property type="evidence" value="ECO:0007669"/>
    <property type="project" value="InterPro"/>
</dbReference>
<dbReference type="Pfam" id="PF22697">
    <property type="entry name" value="SOS1_NGEF_PH"/>
    <property type="match status" value="1"/>
</dbReference>
<dbReference type="PANTHER" id="PTHR46006:SF4">
    <property type="entry name" value="NEUROEPITHELIAL CELL-TRANSFORMING GENE 1 PROTEIN"/>
    <property type="match status" value="1"/>
</dbReference>
<dbReference type="AlphaFoldDB" id="A0A1S3MZU9"/>
<dbReference type="Pfam" id="PF00621">
    <property type="entry name" value="RhoGEF"/>
    <property type="match status" value="1"/>
</dbReference>
<dbReference type="InterPro" id="IPR001849">
    <property type="entry name" value="PH_domain"/>
</dbReference>
<dbReference type="PROSITE" id="PS00741">
    <property type="entry name" value="DH_1"/>
    <property type="match status" value="1"/>
</dbReference>
<keyword evidence="7" id="KW-1185">Reference proteome</keyword>
<protein>
    <submittedName>
        <fullName evidence="8">Neuroepithelial cell-transforming gene 1 protein isoform X1</fullName>
    </submittedName>
</protein>
<dbReference type="PANTHER" id="PTHR46006">
    <property type="entry name" value="RHO GUANINE NUCLEOTIDE EXCHANGE FACTOR AT 64C, ISOFORM A"/>
    <property type="match status" value="1"/>
</dbReference>
<dbReference type="InterPro" id="IPR011993">
    <property type="entry name" value="PH-like_dom_sf"/>
</dbReference>
<dbReference type="PROSITE" id="PS50010">
    <property type="entry name" value="DH_2"/>
    <property type="match status" value="1"/>
</dbReference>
<dbReference type="RefSeq" id="XP_014008744.1">
    <property type="nucleotide sequence ID" value="XM_014153269.2"/>
</dbReference>
<dbReference type="FunFam" id="1.20.900.10:FF:000010">
    <property type="entry name" value="Rho guanine nucleotide exchange factor 3 isoform 1"/>
    <property type="match status" value="1"/>
</dbReference>
<name>A0A1S3MZU9_SALSA</name>
<proteinExistence type="predicted"/>
<dbReference type="InterPro" id="IPR000219">
    <property type="entry name" value="DH_dom"/>
</dbReference>
<gene>
    <name evidence="8" type="primary">LOC106576227</name>
</gene>
<evidence type="ECO:0000313" key="8">
    <source>
        <dbReference type="RefSeq" id="XP_014008744.1"/>
    </source>
</evidence>
<reference evidence="8" key="1">
    <citation type="submission" date="2025-08" db="UniProtKB">
        <authorList>
            <consortium name="RefSeq"/>
        </authorList>
    </citation>
    <scope>IDENTIFICATION</scope>
</reference>
<organism evidence="7 8">
    <name type="scientific">Salmo salar</name>
    <name type="common">Atlantic salmon</name>
    <dbReference type="NCBI Taxonomy" id="8030"/>
    <lineage>
        <taxon>Eukaryota</taxon>
        <taxon>Metazoa</taxon>
        <taxon>Chordata</taxon>
        <taxon>Craniata</taxon>
        <taxon>Vertebrata</taxon>
        <taxon>Euteleostomi</taxon>
        <taxon>Actinopterygii</taxon>
        <taxon>Neopterygii</taxon>
        <taxon>Teleostei</taxon>
        <taxon>Protacanthopterygii</taxon>
        <taxon>Salmoniformes</taxon>
        <taxon>Salmonidae</taxon>
        <taxon>Salmoninae</taxon>
        <taxon>Salmo</taxon>
    </lineage>
</organism>
<dbReference type="Gene3D" id="1.20.900.10">
    <property type="entry name" value="Dbl homology (DH) domain"/>
    <property type="match status" value="1"/>
</dbReference>
<feature type="region of interest" description="Disordered" evidence="4">
    <location>
        <begin position="1"/>
        <end position="58"/>
    </location>
</feature>
<evidence type="ECO:0000256" key="2">
    <source>
        <dbReference type="ARBA" id="ARBA00022490"/>
    </source>
</evidence>
<dbReference type="Bgee" id="ENSSSAG00000078437">
    <property type="expression patterns" value="Expressed in pharyngeal gill and 24 other cell types or tissues"/>
</dbReference>
<dbReference type="SMART" id="SM00325">
    <property type="entry name" value="RhoGEF"/>
    <property type="match status" value="1"/>
</dbReference>
<dbReference type="KEGG" id="sasa:106576227"/>
<dbReference type="GO" id="GO:0035025">
    <property type="term" value="P:positive regulation of Rho protein signal transduction"/>
    <property type="evidence" value="ECO:0007669"/>
    <property type="project" value="TreeGrafter"/>
</dbReference>
<dbReference type="GO" id="GO:0005085">
    <property type="term" value="F:guanyl-nucleotide exchange factor activity"/>
    <property type="evidence" value="ECO:0007669"/>
    <property type="project" value="UniProtKB-KW"/>
</dbReference>
<evidence type="ECO:0000259" key="5">
    <source>
        <dbReference type="PROSITE" id="PS50003"/>
    </source>
</evidence>
<keyword evidence="3" id="KW-0344">Guanine-nucleotide releasing factor</keyword>
<dbReference type="InterPro" id="IPR035899">
    <property type="entry name" value="DBL_dom_sf"/>
</dbReference>
<feature type="compositionally biased region" description="Low complexity" evidence="4">
    <location>
        <begin position="565"/>
        <end position="589"/>
    </location>
</feature>
<dbReference type="OrthoDB" id="1716625at2759"/>
<evidence type="ECO:0000256" key="4">
    <source>
        <dbReference type="SAM" id="MobiDB-lite"/>
    </source>
</evidence>
<dbReference type="STRING" id="8030.ENSSSAP00000111541"/>
<feature type="domain" description="PH" evidence="5">
    <location>
        <begin position="395"/>
        <end position="510"/>
    </location>
</feature>
<dbReference type="SUPFAM" id="SSF48065">
    <property type="entry name" value="DBL homology domain (DH-domain)"/>
    <property type="match status" value="1"/>
</dbReference>
<evidence type="ECO:0000313" key="7">
    <source>
        <dbReference type="Proteomes" id="UP001652741"/>
    </source>
</evidence>
<feature type="domain" description="DH" evidence="6">
    <location>
        <begin position="183"/>
        <end position="365"/>
    </location>
</feature>
<evidence type="ECO:0000256" key="3">
    <source>
        <dbReference type="ARBA" id="ARBA00022658"/>
    </source>
</evidence>